<comment type="caution">
    <text evidence="2">The sequence shown here is derived from an EMBL/GenBank/DDBJ whole genome shotgun (WGS) entry which is preliminary data.</text>
</comment>
<dbReference type="Gene3D" id="3.40.630.30">
    <property type="match status" value="1"/>
</dbReference>
<feature type="domain" description="N-acetyltransferase" evidence="1">
    <location>
        <begin position="1"/>
        <end position="141"/>
    </location>
</feature>
<evidence type="ECO:0000259" key="1">
    <source>
        <dbReference type="PROSITE" id="PS51186"/>
    </source>
</evidence>
<dbReference type="PANTHER" id="PTHR13355:SF23">
    <property type="entry name" value="FAMILY N-ACETYLTRANSFERASE, PUTATIVE (AFU_ORTHOLOGUE AFUA_3G00870)-RELATED"/>
    <property type="match status" value="1"/>
</dbReference>
<dbReference type="InterPro" id="IPR016181">
    <property type="entry name" value="Acyl_CoA_acyltransferase"/>
</dbReference>
<accession>A0A5N0T782</accession>
<dbReference type="Pfam" id="PF13673">
    <property type="entry name" value="Acetyltransf_10"/>
    <property type="match status" value="1"/>
</dbReference>
<dbReference type="GO" id="GO:0008080">
    <property type="term" value="F:N-acetyltransferase activity"/>
    <property type="evidence" value="ECO:0007669"/>
    <property type="project" value="TreeGrafter"/>
</dbReference>
<dbReference type="Proteomes" id="UP000326838">
    <property type="component" value="Unassembled WGS sequence"/>
</dbReference>
<evidence type="ECO:0000313" key="3">
    <source>
        <dbReference type="Proteomes" id="UP000326838"/>
    </source>
</evidence>
<keyword evidence="3" id="KW-1185">Reference proteome</keyword>
<keyword evidence="2" id="KW-0808">Transferase</keyword>
<sequence>MALPDRYELICEAPDVEVYLRLRADAGLSPKTVEQGAAAITGTWFFCHVRERATGRVVAMGRVIGDGGWYFHIADIATHPEHQGAGLGRTVMDTLIGRIRAVAPPDPYITLIADPPGRRLYEKTGFVDTAPSVGMRLATSP</sequence>
<dbReference type="AlphaFoldDB" id="A0A5N0T782"/>
<dbReference type="CDD" id="cd04301">
    <property type="entry name" value="NAT_SF"/>
    <property type="match status" value="1"/>
</dbReference>
<dbReference type="RefSeq" id="WP_150894829.1">
    <property type="nucleotide sequence ID" value="NZ_VYUY01000019.1"/>
</dbReference>
<dbReference type="InterPro" id="IPR039143">
    <property type="entry name" value="GNPNAT1-like"/>
</dbReference>
<name>A0A5N0T782_9MICO</name>
<evidence type="ECO:0000313" key="2">
    <source>
        <dbReference type="EMBL" id="KAA9130608.1"/>
    </source>
</evidence>
<dbReference type="InterPro" id="IPR000182">
    <property type="entry name" value="GNAT_dom"/>
</dbReference>
<dbReference type="EMBL" id="VYUY01000019">
    <property type="protein sequence ID" value="KAA9130608.1"/>
    <property type="molecule type" value="Genomic_DNA"/>
</dbReference>
<dbReference type="PROSITE" id="PS51186">
    <property type="entry name" value="GNAT"/>
    <property type="match status" value="1"/>
</dbReference>
<organism evidence="2 3">
    <name type="scientific">Microbacterium caowuchunii</name>
    <dbReference type="NCBI Taxonomy" id="2614638"/>
    <lineage>
        <taxon>Bacteria</taxon>
        <taxon>Bacillati</taxon>
        <taxon>Actinomycetota</taxon>
        <taxon>Actinomycetes</taxon>
        <taxon>Micrococcales</taxon>
        <taxon>Microbacteriaceae</taxon>
        <taxon>Microbacterium</taxon>
    </lineage>
</organism>
<gene>
    <name evidence="2" type="ORF">F6B40_13250</name>
</gene>
<proteinExistence type="predicted"/>
<protein>
    <submittedName>
        <fullName evidence="2">GNAT family N-acetyltransferase</fullName>
    </submittedName>
</protein>
<dbReference type="PANTHER" id="PTHR13355">
    <property type="entry name" value="GLUCOSAMINE 6-PHOSPHATE N-ACETYLTRANSFERASE"/>
    <property type="match status" value="1"/>
</dbReference>
<reference evidence="3" key="1">
    <citation type="submission" date="2019-09" db="EMBL/GenBank/DDBJ databases">
        <title>Mumia zhuanghuii sp. nov. isolated from the intestinal contents of plateau pika (Ochotona curzoniae) in the Qinghai-Tibet plateau of China.</title>
        <authorList>
            <person name="Tian Z."/>
        </authorList>
    </citation>
    <scope>NUCLEOTIDE SEQUENCE [LARGE SCALE GENOMIC DNA]</scope>
    <source>
        <strain evidence="3">L-033</strain>
    </source>
</reference>
<dbReference type="SUPFAM" id="SSF55729">
    <property type="entry name" value="Acyl-CoA N-acyltransferases (Nat)"/>
    <property type="match status" value="1"/>
</dbReference>